<organism evidence="3 4">
    <name type="scientific">Desulfonema magnum</name>
    <dbReference type="NCBI Taxonomy" id="45655"/>
    <lineage>
        <taxon>Bacteria</taxon>
        <taxon>Pseudomonadati</taxon>
        <taxon>Thermodesulfobacteriota</taxon>
        <taxon>Desulfobacteria</taxon>
        <taxon>Desulfobacterales</taxon>
        <taxon>Desulfococcaceae</taxon>
        <taxon>Desulfonema</taxon>
    </lineage>
</organism>
<gene>
    <name evidence="3" type="ORF">dnm_029710</name>
</gene>
<dbReference type="KEGG" id="dmm:dnm_029710"/>
<dbReference type="Proteomes" id="UP000663722">
    <property type="component" value="Chromosome"/>
</dbReference>
<dbReference type="GO" id="GO:0000272">
    <property type="term" value="P:polysaccharide catabolic process"/>
    <property type="evidence" value="ECO:0007669"/>
    <property type="project" value="InterPro"/>
</dbReference>
<keyword evidence="1" id="KW-0812">Transmembrane</keyword>
<protein>
    <submittedName>
        <fullName evidence="3">Cohesin domain-containing protein</fullName>
    </submittedName>
</protein>
<dbReference type="SUPFAM" id="SSF49384">
    <property type="entry name" value="Carbohydrate-binding domain"/>
    <property type="match status" value="1"/>
</dbReference>
<keyword evidence="1" id="KW-1133">Transmembrane helix</keyword>
<dbReference type="InterPro" id="IPR002102">
    <property type="entry name" value="Cohesin_dom"/>
</dbReference>
<dbReference type="GO" id="GO:0030246">
    <property type="term" value="F:carbohydrate binding"/>
    <property type="evidence" value="ECO:0007669"/>
    <property type="project" value="InterPro"/>
</dbReference>
<dbReference type="AlphaFoldDB" id="A0A975BK72"/>
<sequence>MKLGANHESQITNYKLQITNYKIIKENIMLWNRLISIIFCVLVFGATTSPVWAGQNASAGCALDMNIETRDYDAGISSKDIESAIMAEPGDEIRVAVVVQNVSNLTSYQAVVNFDPARLSFIEGYDDDPSVGINNF</sequence>
<evidence type="ECO:0000259" key="2">
    <source>
        <dbReference type="Pfam" id="PF00963"/>
    </source>
</evidence>
<dbReference type="InterPro" id="IPR008965">
    <property type="entry name" value="CBM2/CBM3_carb-bd_dom_sf"/>
</dbReference>
<feature type="transmembrane region" description="Helical" evidence="1">
    <location>
        <begin position="30"/>
        <end position="53"/>
    </location>
</feature>
<proteinExistence type="predicted"/>
<evidence type="ECO:0000313" key="4">
    <source>
        <dbReference type="Proteomes" id="UP000663722"/>
    </source>
</evidence>
<feature type="domain" description="Cohesin" evidence="2">
    <location>
        <begin position="87"/>
        <end position="124"/>
    </location>
</feature>
<name>A0A975BK72_9BACT</name>
<evidence type="ECO:0000256" key="1">
    <source>
        <dbReference type="SAM" id="Phobius"/>
    </source>
</evidence>
<dbReference type="EMBL" id="CP061800">
    <property type="protein sequence ID" value="QTA86945.1"/>
    <property type="molecule type" value="Genomic_DNA"/>
</dbReference>
<reference evidence="3" key="1">
    <citation type="journal article" date="2021" name="Microb. Physiol.">
        <title>Proteogenomic Insights into the Physiology of Marine, Sulfate-Reducing, Filamentous Desulfonema limicola and Desulfonema magnum.</title>
        <authorList>
            <person name="Schnaars V."/>
            <person name="Wohlbrand L."/>
            <person name="Scheve S."/>
            <person name="Hinrichs C."/>
            <person name="Reinhardt R."/>
            <person name="Rabus R."/>
        </authorList>
    </citation>
    <scope>NUCLEOTIDE SEQUENCE</scope>
    <source>
        <strain evidence="3">4be13</strain>
    </source>
</reference>
<dbReference type="Gene3D" id="2.60.40.680">
    <property type="match status" value="1"/>
</dbReference>
<evidence type="ECO:0000313" key="3">
    <source>
        <dbReference type="EMBL" id="QTA86945.1"/>
    </source>
</evidence>
<accession>A0A975BK72</accession>
<dbReference type="Pfam" id="PF00963">
    <property type="entry name" value="Cohesin"/>
    <property type="match status" value="1"/>
</dbReference>
<dbReference type="CDD" id="cd08547">
    <property type="entry name" value="Type_II_cohesin"/>
    <property type="match status" value="1"/>
</dbReference>
<keyword evidence="1" id="KW-0472">Membrane</keyword>
<dbReference type="RefSeq" id="WP_207682352.1">
    <property type="nucleotide sequence ID" value="NZ_CP061800.1"/>
</dbReference>
<keyword evidence="4" id="KW-1185">Reference proteome</keyword>